<dbReference type="GeneID" id="57144370"/>
<dbReference type="OrthoDB" id="3672974at2"/>
<feature type="compositionally biased region" description="Acidic residues" evidence="1">
    <location>
        <begin position="10"/>
        <end position="21"/>
    </location>
</feature>
<reference evidence="3 4" key="1">
    <citation type="submission" date="2019-06" db="EMBL/GenBank/DDBJ databases">
        <title>Whole genome shotgun sequence of Microbacterium testaceum NBRC 12675.</title>
        <authorList>
            <person name="Hosoyama A."/>
            <person name="Uohara A."/>
            <person name="Ohji S."/>
            <person name="Ichikawa N."/>
        </authorList>
    </citation>
    <scope>NUCLEOTIDE SEQUENCE [LARGE SCALE GENOMIC DNA]</scope>
    <source>
        <strain evidence="3 4">NBRC 12675</strain>
    </source>
</reference>
<dbReference type="RefSeq" id="WP_141376808.1">
    <property type="nucleotide sequence ID" value="NZ_BJML01000004.1"/>
</dbReference>
<dbReference type="InterPro" id="IPR025359">
    <property type="entry name" value="SduA_C"/>
</dbReference>
<organism evidence="3 4">
    <name type="scientific">Microbacterium testaceum</name>
    <name type="common">Aureobacterium testaceum</name>
    <name type="synonym">Brevibacterium testaceum</name>
    <dbReference type="NCBI Taxonomy" id="2033"/>
    <lineage>
        <taxon>Bacteria</taxon>
        <taxon>Bacillati</taxon>
        <taxon>Actinomycetota</taxon>
        <taxon>Actinomycetes</taxon>
        <taxon>Micrococcales</taxon>
        <taxon>Microbacteriaceae</taxon>
        <taxon>Microbacterium</taxon>
    </lineage>
</organism>
<evidence type="ECO:0000256" key="1">
    <source>
        <dbReference type="SAM" id="MobiDB-lite"/>
    </source>
</evidence>
<name>A0A4Y3QLH4_MICTE</name>
<dbReference type="EMBL" id="BJML01000004">
    <property type="protein sequence ID" value="GEB45737.1"/>
    <property type="molecule type" value="Genomic_DNA"/>
</dbReference>
<evidence type="ECO:0000259" key="2">
    <source>
        <dbReference type="Pfam" id="PF14082"/>
    </source>
</evidence>
<sequence length="486" mass="53864">MSEEIPGVDVDTDDEVDEWSGSDFDVDDRMGTLVHKVVGDDVIMKFQPRASGLQSFEVLRYEKANGRLRFRPRALRSGSYEKQFRKITELQIENPNWDPSSHSGEHGQFGLLYETGLPKGFSSIYAWGLGISRDYRGLLDEIEDRSGCSTLRFVGGDDEGLDSAGDVFQVALSRFEEYRLAVERSRGRGRTAVTRVIQTDTHNAVASLFDLSPMTPKYTRHPIIRALTEEVQTGHVVSASDRDLLADEVTSAAPTIGRESPARLVQLREDIELASLDTLIERFAADLDGGHSRDEGHWQDFFNVNRFALQLLFSTPIVVKLQHAFVQAADIEGRGSRITDFLCTNTITGTAVVVEIKTPAAALMSANAYRGAGTGSAVFAPHAEFVGPLAQLQSQLASVPQSLASRLRPSEGIDPWNDIRGGLITGRISTLNDEQRESFLRYRAGLTNITVLGYDEVLERLRSLRDMLKEPPVEEDNPVEEAYRAS</sequence>
<dbReference type="AlphaFoldDB" id="A0A4Y3QLH4"/>
<evidence type="ECO:0000313" key="4">
    <source>
        <dbReference type="Proteomes" id="UP000319525"/>
    </source>
</evidence>
<dbReference type="Pfam" id="PF14082">
    <property type="entry name" value="SduA_C"/>
    <property type="match status" value="1"/>
</dbReference>
<feature type="domain" description="Shedu protein SduA C-terminal" evidence="2">
    <location>
        <begin position="294"/>
        <end position="458"/>
    </location>
</feature>
<feature type="region of interest" description="Disordered" evidence="1">
    <location>
        <begin position="1"/>
        <end position="21"/>
    </location>
</feature>
<accession>A0A4Y3QLH4</accession>
<proteinExistence type="predicted"/>
<comment type="caution">
    <text evidence="3">The sequence shown here is derived from an EMBL/GenBank/DDBJ whole genome shotgun (WGS) entry which is preliminary data.</text>
</comment>
<protein>
    <recommendedName>
        <fullName evidence="2">Shedu protein SduA C-terminal domain-containing protein</fullName>
    </recommendedName>
</protein>
<gene>
    <name evidence="3" type="ORF">MTE01_16820</name>
</gene>
<evidence type="ECO:0000313" key="3">
    <source>
        <dbReference type="EMBL" id="GEB45737.1"/>
    </source>
</evidence>
<dbReference type="Proteomes" id="UP000319525">
    <property type="component" value="Unassembled WGS sequence"/>
</dbReference>